<evidence type="ECO:0000256" key="5">
    <source>
        <dbReference type="ARBA" id="ARBA00023119"/>
    </source>
</evidence>
<feature type="domain" description="VWFA" evidence="8">
    <location>
        <begin position="1"/>
        <end position="172"/>
    </location>
</feature>
<feature type="compositionally biased region" description="Low complexity" evidence="7">
    <location>
        <begin position="2447"/>
        <end position="2478"/>
    </location>
</feature>
<feature type="domain" description="Fibronectin type-III" evidence="9">
    <location>
        <begin position="1463"/>
        <end position="1557"/>
    </location>
</feature>
<dbReference type="Proteomes" id="UP001497482">
    <property type="component" value="Chromosome 17"/>
</dbReference>
<dbReference type="Gene3D" id="2.60.120.200">
    <property type="match status" value="1"/>
</dbReference>
<feature type="domain" description="Fibronectin type-III" evidence="9">
    <location>
        <begin position="194"/>
        <end position="283"/>
    </location>
</feature>
<dbReference type="GO" id="GO:0007507">
    <property type="term" value="P:heart development"/>
    <property type="evidence" value="ECO:0007669"/>
    <property type="project" value="TreeGrafter"/>
</dbReference>
<keyword evidence="11" id="KW-1185">Reference proteome</keyword>
<evidence type="ECO:0000256" key="6">
    <source>
        <dbReference type="ARBA" id="ARBA00023180"/>
    </source>
</evidence>
<keyword evidence="3" id="KW-0732">Signal</keyword>
<keyword evidence="4" id="KW-0677">Repeat</keyword>
<dbReference type="Pfam" id="PF00041">
    <property type="entry name" value="fn3"/>
    <property type="match status" value="16"/>
</dbReference>
<dbReference type="Gene3D" id="3.40.50.410">
    <property type="entry name" value="von Willebrand factor, type A domain"/>
    <property type="match status" value="2"/>
</dbReference>
<dbReference type="PRINTS" id="PR00453">
    <property type="entry name" value="VWFADOMAIN"/>
</dbReference>
<name>A0AAV2KE40_KNICA</name>
<dbReference type="GO" id="GO:0007044">
    <property type="term" value="P:cell-substrate junction assembly"/>
    <property type="evidence" value="ECO:0007669"/>
    <property type="project" value="TreeGrafter"/>
</dbReference>
<dbReference type="SUPFAM" id="SSF49899">
    <property type="entry name" value="Concanavalin A-like lectins/glucanases"/>
    <property type="match status" value="1"/>
</dbReference>
<dbReference type="SUPFAM" id="SSF53300">
    <property type="entry name" value="vWA-like"/>
    <property type="match status" value="2"/>
</dbReference>
<dbReference type="GO" id="GO:0005576">
    <property type="term" value="C:extracellular region"/>
    <property type="evidence" value="ECO:0007669"/>
    <property type="project" value="UniProtKB-SubCell"/>
</dbReference>
<evidence type="ECO:0000256" key="1">
    <source>
        <dbReference type="ARBA" id="ARBA00004239"/>
    </source>
</evidence>
<feature type="domain" description="VWFA" evidence="8">
    <location>
        <begin position="1762"/>
        <end position="1939"/>
    </location>
</feature>
<dbReference type="PROSITE" id="PS50853">
    <property type="entry name" value="FN3"/>
    <property type="match status" value="15"/>
</dbReference>
<dbReference type="Pfam" id="PF01391">
    <property type="entry name" value="Collagen"/>
    <property type="match status" value="3"/>
</dbReference>
<dbReference type="GO" id="GO:0043394">
    <property type="term" value="F:proteoglycan binding"/>
    <property type="evidence" value="ECO:0007669"/>
    <property type="project" value="TreeGrafter"/>
</dbReference>
<keyword evidence="5" id="KW-0176">Collagen</keyword>
<feature type="domain" description="Fibronectin type-III" evidence="9">
    <location>
        <begin position="652"/>
        <end position="743"/>
    </location>
</feature>
<dbReference type="InterPro" id="IPR036465">
    <property type="entry name" value="vWFA_dom_sf"/>
</dbReference>
<evidence type="ECO:0000313" key="10">
    <source>
        <dbReference type="EMBL" id="CAL1585759.1"/>
    </source>
</evidence>
<dbReference type="Pfam" id="PF00092">
    <property type="entry name" value="VWA"/>
    <property type="match status" value="2"/>
</dbReference>
<feature type="domain" description="Fibronectin type-III" evidence="9">
    <location>
        <begin position="1194"/>
        <end position="1283"/>
    </location>
</feature>
<evidence type="ECO:0000313" key="11">
    <source>
        <dbReference type="Proteomes" id="UP001497482"/>
    </source>
</evidence>
<comment type="subcellular location">
    <subcellularLocation>
        <location evidence="1">Secreted</location>
        <location evidence="1">Extracellular space</location>
    </subcellularLocation>
</comment>
<feature type="domain" description="Fibronectin type-III" evidence="9">
    <location>
        <begin position="1284"/>
        <end position="1373"/>
    </location>
</feature>
<dbReference type="InterPro" id="IPR036116">
    <property type="entry name" value="FN3_sf"/>
</dbReference>
<evidence type="ECO:0000256" key="2">
    <source>
        <dbReference type="ARBA" id="ARBA00022525"/>
    </source>
</evidence>
<dbReference type="InterPro" id="IPR013320">
    <property type="entry name" value="ConA-like_dom_sf"/>
</dbReference>
<dbReference type="GO" id="GO:0007160">
    <property type="term" value="P:cell-matrix adhesion"/>
    <property type="evidence" value="ECO:0007669"/>
    <property type="project" value="TreeGrafter"/>
</dbReference>
<dbReference type="SMART" id="SM00210">
    <property type="entry name" value="TSPN"/>
    <property type="match status" value="1"/>
</dbReference>
<evidence type="ECO:0000256" key="4">
    <source>
        <dbReference type="ARBA" id="ARBA00022737"/>
    </source>
</evidence>
<feature type="domain" description="Fibronectin type-III" evidence="9">
    <location>
        <begin position="1104"/>
        <end position="1193"/>
    </location>
</feature>
<dbReference type="GO" id="GO:0005178">
    <property type="term" value="F:integrin binding"/>
    <property type="evidence" value="ECO:0007669"/>
    <property type="project" value="TreeGrafter"/>
</dbReference>
<sequence length="2515" mass="267985">MVLLVDGSWSIGRINFKTIRNFIARMVSVFDISPERVQIGLAQYSGDPKTEWHLNSHPNKVSLLEAVANLPYKGGNTMTGMALNYILENNFRPNVGLRPEARKIGVLITDGKSQDEIIVSSQRLRDSNIELYAIGVKNADVAELRTIASDPDDIHMYNVDDFKFMVDIVDELTVNLCNSVRGDEPDPVDLVPDPPQDLQTSEVTHSSFRVSWSPPDAPADKYRITYRRAAGGATQETSVDGETMSTVLVGLSPRTLYEVSVYTVSGESSSAPLSGSETTLPVAAPADLVVFNEEVTSFRLRWTEAEGATGYKILYQALNSSDGGDERELRVGPVSVALLTELIPNTAYGVKLFALHQETTSDPLEVTGVTLPVAAPADLVVFNEEVTSFRLRWTEAEGATGYKILYQALNSSDGGDERELRVGPVSVALLTELIPNTAYGVKLFALHQETTSDPLEVTGVTRPVLFKGALRISDVTHSSMKLNWDEAPAPVKKYIITYKAEEGGLQEVEVGGDVTSQSLSSLVSQTEYDVAVTPVYEQGPGEPMLNSAITDVVPAPQRLLLSEVTESSFRASWEHGAPDVKLYRLSWSRKGGAKPEFAVLDSGVTSHVLPNLDPDTEYLVTVTAIYPDQSESEDLMGAERTLPSAPVVAVAPPRNLEVVNSSSTTLTARWEAAPGRVQNYRLTYVPLSPEGESPQSVQVGGKKTSVILQKLRPDTDYRLSLAAVYPAAVSPETSTQGRTKPLGGVRNLQVLNPTMTTLSVRWDPAEGKVKEYRVIYKPAAGGAESMEQVTAGTTSTMLRGLTPDTLYSVSLLPIYGEGEGLVMSQSGKTRPLGGVKSLRVFDPTMTSLNVEWEPAEGAVRLYKVFYVPAAGGNEEMEQVPVSSSSTVLRNLQSNTEYTVSVLPVFPAREGKRSSANGKTLPLGGVDNMRVSNPTITTLTVTWSSAPGNVQGYKVKYEPTTGGTTIVEQVSESTTSTVLEKLLPDTQYRVTVIPVYAEGDGPHLSETGKTRPLGFARNLQVTDPTTSSLNVRWDAAEGNVREYIITWIPTKGGDQEVDQVSGSTTTTVLQNLQPDSEYSVTVVPVYEEMEGRSQTSKGKTNPMGGVKNLRVSDPTPSSLTVRWDAAPGDVRSYKVFYTSQPGGTTKMEEVSGRSTSSVLRGLDSDTVYKVAVVPVYPDVEGVRQEELGKTKPLGAVLNLRVTDATYSSLRATWDRAEGDVQQHKLQYQKTAGGAVTTISVPGLSTSSLLLELTPDTSYTVTVIPVYTEQEGSAATAAGKTKPLGAVRSLSVSDPSTSSLNVRWDAAEGNVRHYRIYYVPETGGAEDMEQVSGGSTSTVLRNLLSDTSYTVTVAPVFLEGEGPKQSATGKTLPRTPPGGLQVYNPSPSSLNVRWEPASGRVQQYRVKYTSAGGSTGTVLVGGNVHNAFLDALIPDTPYTVTVTAIYGDGDGGDATGNGKTLPRTGPRNLRVLEATTSSLTVGWDHAEGPVRQYKITYSPLTGDPITEHVSVSGNRNNARLLNLLPETLYNISVEAQYSEGPGGALSGTGTTLGLVSPQSLRVSDEWYTRFRVSWDPVQAPVQGYRLSYAPTGSLSPRMDMFVGDVSSFTLHNLLTGTTYDLSLRAVYPGGVSAPLDGQGTTLSLNVTSIETYNVGHDAFCIKWAPHRAATSYRIRLDPTDPNSLGEQEVTIPAGRPQFCFDGLSSDAQYRATVYVQTPNLEGPGVGALERTLVKPTPVPTLPPTPPPPPTIPPGWAVCKGARADLVFLIDGSWSIGEDSFTKVKIFVQSVIAAFDVVGPSGMQVSFVQFSDAAVTEFKLNAYQNKGVAMAALHHIRYRGGNTKTGVALRHTYEKAFSEANGRRRSVPKVVVAITDGRSQDDVKSSAAKLQHAGYSVFAIGVSDVDFSELQLIGSKPSDRHVFVVDDFDAFDTIKENLITFICETATSSCPLIFLNGFTSPGFRMLETFNLTEKGYSSLRGVSLEPGSFNSYPSYRLHKDAFISQPSRDIHPDGLPHTYTLILLLRLLPESPTEAFDVWQVSSQDHKPETGLTLDPSSQTISFYNKDQSGEIQKATFDDEAVKPIFHGSFHKLHLLVSSSSVSLRVDCEEVQQKELKEAGNTSSDGYQVLGKTVQSTGSRGHSATFQLQMFDIVCSLAWNSRDRCCDLPSKRDELKCPPLPNSCTCTSQSSGQPGPQGPMGAPGSKGPRGEKGETGPAGPIGPRGDSGPPGPMGLPGPQGQSGLSMPGEMGRPGPKGDSGDSGLPGQKGSPGAVGPSGPTGPAGVRGPQGKEGPTGPRGAPGSMGPPGAPGVQGNTGTPGKPGDNGTPGVAGLKGDKGERGEFAPQNMMRSIARQVCEQMMASHMARVNSVLNQIPSPQSSLSPGPPGPVGPTGPMGPRGEPGPAGRNGFPGGPGQPGLMGERGAPGEKGDRGSSVVGPKGPRGPPGPPGETRTGPPGAPGSAGARGPPGRQGYPGIRGPPGANGYCDSSQCVGIPYNGQGYNGQSTVRVLDQPQLRA</sequence>
<dbReference type="InterPro" id="IPR013783">
    <property type="entry name" value="Ig-like_fold"/>
</dbReference>
<dbReference type="FunFam" id="3.40.50.410:FF:000001">
    <property type="entry name" value="Collagen, type XII, alpha 1"/>
    <property type="match status" value="2"/>
</dbReference>
<feature type="compositionally biased region" description="Gly residues" evidence="7">
    <location>
        <begin position="2406"/>
        <end position="2415"/>
    </location>
</feature>
<evidence type="ECO:0000256" key="3">
    <source>
        <dbReference type="ARBA" id="ARBA00022729"/>
    </source>
</evidence>
<feature type="compositionally biased region" description="Low complexity" evidence="7">
    <location>
        <begin position="2185"/>
        <end position="2202"/>
    </location>
</feature>
<dbReference type="SMART" id="SM00060">
    <property type="entry name" value="FN3"/>
    <property type="match status" value="17"/>
</dbReference>
<dbReference type="FunFam" id="2.60.40.10:FF:000480">
    <property type="entry name" value="Collagen, type XII, alpha 1"/>
    <property type="match status" value="2"/>
</dbReference>
<dbReference type="InterPro" id="IPR003961">
    <property type="entry name" value="FN3_dom"/>
</dbReference>
<proteinExistence type="predicted"/>
<dbReference type="GO" id="GO:0005201">
    <property type="term" value="F:extracellular matrix structural constituent"/>
    <property type="evidence" value="ECO:0007669"/>
    <property type="project" value="TreeGrafter"/>
</dbReference>
<dbReference type="SMART" id="SM00327">
    <property type="entry name" value="VWA"/>
    <property type="match status" value="2"/>
</dbReference>
<dbReference type="InterPro" id="IPR048287">
    <property type="entry name" value="TSPN-like_N"/>
</dbReference>
<gene>
    <name evidence="10" type="ORF">KC01_LOCUS15949</name>
</gene>
<feature type="domain" description="Fibronectin type-III" evidence="9">
    <location>
        <begin position="556"/>
        <end position="645"/>
    </location>
</feature>
<dbReference type="PANTHER" id="PTHR46708:SF2">
    <property type="entry name" value="FIBRONECTIN TYPE-III DOMAIN-CONTAINING PROTEIN"/>
    <property type="match status" value="1"/>
</dbReference>
<feature type="domain" description="Fibronectin type-III" evidence="9">
    <location>
        <begin position="1643"/>
        <end position="1734"/>
    </location>
</feature>
<feature type="region of interest" description="Disordered" evidence="7">
    <location>
        <begin position="2372"/>
        <end position="2515"/>
    </location>
</feature>
<dbReference type="PANTHER" id="PTHR46708">
    <property type="entry name" value="TENASCIN"/>
    <property type="match status" value="1"/>
</dbReference>
<dbReference type="InterPro" id="IPR008160">
    <property type="entry name" value="Collagen"/>
</dbReference>
<evidence type="ECO:0000259" key="9">
    <source>
        <dbReference type="PROSITE" id="PS50853"/>
    </source>
</evidence>
<evidence type="ECO:0008006" key="12">
    <source>
        <dbReference type="Google" id="ProtNLM"/>
    </source>
</evidence>
<dbReference type="SUPFAM" id="SSF49265">
    <property type="entry name" value="Fibronectin type III"/>
    <property type="match status" value="11"/>
</dbReference>
<protein>
    <recommendedName>
        <fullName evidence="12">Collagen alpha-1(XII) chain</fullName>
    </recommendedName>
</protein>
<dbReference type="CDD" id="cd00063">
    <property type="entry name" value="FN3"/>
    <property type="match status" value="16"/>
</dbReference>
<feature type="domain" description="Fibronectin type-III" evidence="9">
    <location>
        <begin position="375"/>
        <end position="465"/>
    </location>
</feature>
<dbReference type="Gene3D" id="2.60.40.10">
    <property type="entry name" value="Immunoglobulins"/>
    <property type="match status" value="17"/>
</dbReference>
<feature type="region of interest" description="Disordered" evidence="7">
    <location>
        <begin position="1089"/>
        <end position="1117"/>
    </location>
</feature>
<dbReference type="FunFam" id="2.60.120.200:FF:000008">
    <property type="entry name" value="Collagen type XII alpha 1 chain"/>
    <property type="match status" value="1"/>
</dbReference>
<organism evidence="10 11">
    <name type="scientific">Knipowitschia caucasica</name>
    <name type="common">Caucasian dwarf goby</name>
    <name type="synonym">Pomatoschistus caucasicus</name>
    <dbReference type="NCBI Taxonomy" id="637954"/>
    <lineage>
        <taxon>Eukaryota</taxon>
        <taxon>Metazoa</taxon>
        <taxon>Chordata</taxon>
        <taxon>Craniata</taxon>
        <taxon>Vertebrata</taxon>
        <taxon>Euteleostomi</taxon>
        <taxon>Actinopterygii</taxon>
        <taxon>Neopterygii</taxon>
        <taxon>Teleostei</taxon>
        <taxon>Neoteleostei</taxon>
        <taxon>Acanthomorphata</taxon>
        <taxon>Gobiaria</taxon>
        <taxon>Gobiiformes</taxon>
        <taxon>Gobioidei</taxon>
        <taxon>Gobiidae</taxon>
        <taxon>Gobiinae</taxon>
        <taxon>Knipowitschia</taxon>
    </lineage>
</organism>
<dbReference type="PROSITE" id="PS50234">
    <property type="entry name" value="VWFA"/>
    <property type="match status" value="2"/>
</dbReference>
<dbReference type="FunFam" id="2.60.40.10:FF:000489">
    <property type="entry name" value="collagen alpha-1(XII) chain isoform X1"/>
    <property type="match status" value="1"/>
</dbReference>
<dbReference type="FunFam" id="2.60.40.10:FF:000121">
    <property type="entry name" value="Collagen type XII alpha 1 chain"/>
    <property type="match status" value="10"/>
</dbReference>
<dbReference type="InterPro" id="IPR050991">
    <property type="entry name" value="ECM_Regulatory_Proteins"/>
</dbReference>
<feature type="domain" description="Fibronectin type-III" evidence="9">
    <location>
        <begin position="466"/>
        <end position="555"/>
    </location>
</feature>
<dbReference type="GO" id="GO:0005581">
    <property type="term" value="C:collagen trimer"/>
    <property type="evidence" value="ECO:0007669"/>
    <property type="project" value="UniProtKB-KW"/>
</dbReference>
<dbReference type="FunFam" id="2.60.40.10:FF:000234">
    <property type="entry name" value="Collagen, type XII, alpha 1"/>
    <property type="match status" value="2"/>
</dbReference>
<dbReference type="EMBL" id="OZ035839">
    <property type="protein sequence ID" value="CAL1585759.1"/>
    <property type="molecule type" value="Genomic_DNA"/>
</dbReference>
<feature type="region of interest" description="Disordered" evidence="7">
    <location>
        <begin position="2182"/>
        <end position="2342"/>
    </location>
</feature>
<evidence type="ECO:0000256" key="7">
    <source>
        <dbReference type="SAM" id="MobiDB-lite"/>
    </source>
</evidence>
<dbReference type="CDD" id="cd01482">
    <property type="entry name" value="vWA_collagen_alphaI-XII-like"/>
    <property type="match status" value="1"/>
</dbReference>
<dbReference type="GO" id="GO:0007399">
    <property type="term" value="P:nervous system development"/>
    <property type="evidence" value="ECO:0007669"/>
    <property type="project" value="TreeGrafter"/>
</dbReference>
<keyword evidence="2" id="KW-0964">Secreted</keyword>
<feature type="domain" description="Fibronectin type-III" evidence="9">
    <location>
        <begin position="1014"/>
        <end position="1102"/>
    </location>
</feature>
<accession>A0AAV2KE40</accession>
<evidence type="ECO:0000259" key="8">
    <source>
        <dbReference type="PROSITE" id="PS50234"/>
    </source>
</evidence>
<feature type="domain" description="Fibronectin type-III" evidence="9">
    <location>
        <begin position="284"/>
        <end position="374"/>
    </location>
</feature>
<dbReference type="FunFam" id="2.60.40.10:FF:000444">
    <property type="entry name" value="Collagen alpha-1(XIV) chain isoform X2"/>
    <property type="match status" value="1"/>
</dbReference>
<keyword evidence="6" id="KW-0325">Glycoprotein</keyword>
<reference evidence="10 11" key="1">
    <citation type="submission" date="2024-04" db="EMBL/GenBank/DDBJ databases">
        <authorList>
            <person name="Waldvogel A.-M."/>
            <person name="Schoenle A."/>
        </authorList>
    </citation>
    <scope>NUCLEOTIDE SEQUENCE [LARGE SCALE GENOMIC DNA]</scope>
</reference>
<feature type="domain" description="Fibronectin type-III" evidence="9">
    <location>
        <begin position="924"/>
        <end position="1013"/>
    </location>
</feature>
<dbReference type="InterPro" id="IPR002035">
    <property type="entry name" value="VWF_A"/>
</dbReference>
<feature type="domain" description="Fibronectin type-III" evidence="9">
    <location>
        <begin position="744"/>
        <end position="838"/>
    </location>
</feature>
<feature type="domain" description="Fibronectin type-III" evidence="9">
    <location>
        <begin position="1374"/>
        <end position="1462"/>
    </location>
</feature>